<evidence type="ECO:0000313" key="3">
    <source>
        <dbReference type="EMBL" id="GAA4107543.1"/>
    </source>
</evidence>
<accession>A0ABP7X9F0</accession>
<keyword evidence="1" id="KW-0812">Transmembrane</keyword>
<dbReference type="Pfam" id="PF03413">
    <property type="entry name" value="PepSY"/>
    <property type="match status" value="1"/>
</dbReference>
<dbReference type="InterPro" id="IPR005625">
    <property type="entry name" value="PepSY-ass_TM"/>
</dbReference>
<evidence type="ECO:0000256" key="1">
    <source>
        <dbReference type="SAM" id="Phobius"/>
    </source>
</evidence>
<gene>
    <name evidence="3" type="ORF">GCM10022215_00490</name>
</gene>
<feature type="transmembrane region" description="Helical" evidence="1">
    <location>
        <begin position="28"/>
        <end position="52"/>
    </location>
</feature>
<protein>
    <submittedName>
        <fullName evidence="3">PepSY domain-containing protein</fullName>
    </submittedName>
</protein>
<comment type="caution">
    <text evidence="3">The sequence shown here is derived from an EMBL/GenBank/DDBJ whole genome shotgun (WGS) entry which is preliminary data.</text>
</comment>
<feature type="transmembrane region" description="Helical" evidence="1">
    <location>
        <begin position="428"/>
        <end position="456"/>
    </location>
</feature>
<name>A0ABP7X9F0_9ACTN</name>
<feature type="transmembrane region" description="Helical" evidence="1">
    <location>
        <begin position="383"/>
        <end position="407"/>
    </location>
</feature>
<dbReference type="Proteomes" id="UP001501495">
    <property type="component" value="Unassembled WGS sequence"/>
</dbReference>
<dbReference type="RefSeq" id="WP_344731165.1">
    <property type="nucleotide sequence ID" value="NZ_BAAAZH010000001.1"/>
</dbReference>
<sequence>MTDVLIDPAPTEKRATGRSGWFRAVWRWHFFASFLVAPVLILLAVTGLIYLFRFQLEPLMHGDLMRTDPPSQGALTQPYEVQYAAVQEAYPDASVLSMTEPKNAEETTRFSLVTADGASRDAYVDPYTGEVLGDLNPDTTLSGYAVRLHGDLMAGPWGDHVLELGACWAVVMALTGYYLFVRGWTARRRARRSGRGPAKLRSRHALVGAVSGVGLLTLLVTGLPWTGFWGEKVQSYATEHGSSLWSLDPGAVSDPTSKLDESLPHSHAVDIPWALQESDVPSSDTTQAGRSGSVANVDTAVEVADGEGLRHPFTIALPSTDDAGGVFSVIGYAFDAPSDEKTVHIDRYGGQVVATYGFDDYPTLAKVVSQGIGLHEGRSFGLWSFWGAALMCLAILFASVTGPLMWWKRRPKGAARLGAPRGRMPLKATPLLVVALVALGLFLPLFGLSLLVVLALDQLVLRRIPALAGWFDAA</sequence>
<evidence type="ECO:0000313" key="4">
    <source>
        <dbReference type="Proteomes" id="UP001501495"/>
    </source>
</evidence>
<dbReference type="Pfam" id="PF03929">
    <property type="entry name" value="PepSY_TM"/>
    <property type="match status" value="1"/>
</dbReference>
<keyword evidence="1" id="KW-1133">Transmembrane helix</keyword>
<evidence type="ECO:0000259" key="2">
    <source>
        <dbReference type="Pfam" id="PF03413"/>
    </source>
</evidence>
<organism evidence="3 4">
    <name type="scientific">Nocardioides fonticola</name>
    <dbReference type="NCBI Taxonomy" id="450363"/>
    <lineage>
        <taxon>Bacteria</taxon>
        <taxon>Bacillati</taxon>
        <taxon>Actinomycetota</taxon>
        <taxon>Actinomycetes</taxon>
        <taxon>Propionibacteriales</taxon>
        <taxon>Nocardioidaceae</taxon>
        <taxon>Nocardioides</taxon>
    </lineage>
</organism>
<reference evidence="4" key="1">
    <citation type="journal article" date="2019" name="Int. J. Syst. Evol. Microbiol.">
        <title>The Global Catalogue of Microorganisms (GCM) 10K type strain sequencing project: providing services to taxonomists for standard genome sequencing and annotation.</title>
        <authorList>
            <consortium name="The Broad Institute Genomics Platform"/>
            <consortium name="The Broad Institute Genome Sequencing Center for Infectious Disease"/>
            <person name="Wu L."/>
            <person name="Ma J."/>
        </authorList>
    </citation>
    <scope>NUCLEOTIDE SEQUENCE [LARGE SCALE GENOMIC DNA]</scope>
    <source>
        <strain evidence="4">JCM 16703</strain>
    </source>
</reference>
<feature type="transmembrane region" description="Helical" evidence="1">
    <location>
        <begin position="161"/>
        <end position="184"/>
    </location>
</feature>
<proteinExistence type="predicted"/>
<feature type="transmembrane region" description="Helical" evidence="1">
    <location>
        <begin position="205"/>
        <end position="225"/>
    </location>
</feature>
<dbReference type="PANTHER" id="PTHR34219:SF1">
    <property type="entry name" value="PEPSY DOMAIN-CONTAINING PROTEIN"/>
    <property type="match status" value="1"/>
</dbReference>
<dbReference type="InterPro" id="IPR025711">
    <property type="entry name" value="PepSY"/>
</dbReference>
<dbReference type="PANTHER" id="PTHR34219">
    <property type="entry name" value="IRON-REGULATED INNER MEMBRANE PROTEIN-RELATED"/>
    <property type="match status" value="1"/>
</dbReference>
<keyword evidence="1" id="KW-0472">Membrane</keyword>
<keyword evidence="4" id="KW-1185">Reference proteome</keyword>
<feature type="domain" description="PepSY" evidence="2">
    <location>
        <begin position="83"/>
        <end position="134"/>
    </location>
</feature>
<dbReference type="EMBL" id="BAAAZH010000001">
    <property type="protein sequence ID" value="GAA4107543.1"/>
    <property type="molecule type" value="Genomic_DNA"/>
</dbReference>